<dbReference type="AlphaFoldDB" id="A0A3N6NTV2"/>
<proteinExistence type="inferred from homology"/>
<dbReference type="GO" id="GO:0043748">
    <property type="term" value="F:O-succinylbenzoate synthase activity"/>
    <property type="evidence" value="ECO:0007669"/>
    <property type="project" value="UniProtKB-EC"/>
</dbReference>
<feature type="binding site" evidence="4">
    <location>
        <position position="172"/>
    </location>
    <ligand>
        <name>Mg(2+)</name>
        <dbReference type="ChEBI" id="CHEBI:18420"/>
    </ligand>
</feature>
<feature type="binding site" evidence="4">
    <location>
        <position position="199"/>
    </location>
    <ligand>
        <name>Mg(2+)</name>
        <dbReference type="ChEBI" id="CHEBI:18420"/>
    </ligand>
</feature>
<dbReference type="HAMAP" id="MF_00470">
    <property type="entry name" value="MenC_1"/>
    <property type="match status" value="1"/>
</dbReference>
<comment type="cofactor">
    <cofactor evidence="4">
        <name>a divalent metal cation</name>
        <dbReference type="ChEBI" id="CHEBI:60240"/>
    </cofactor>
</comment>
<dbReference type="EC" id="4.2.1.113" evidence="4 5"/>
<comment type="catalytic activity">
    <reaction evidence="4">
        <text>(1R,6R)-6-hydroxy-2-succinyl-cyclohexa-2,4-diene-1-carboxylate = 2-succinylbenzoate + H2O</text>
        <dbReference type="Rhea" id="RHEA:10196"/>
        <dbReference type="ChEBI" id="CHEBI:15377"/>
        <dbReference type="ChEBI" id="CHEBI:18325"/>
        <dbReference type="ChEBI" id="CHEBI:58689"/>
        <dbReference type="EC" id="4.2.1.113"/>
    </reaction>
</comment>
<dbReference type="SFLD" id="SFLDG00180">
    <property type="entry name" value="muconate_cycloisomerase"/>
    <property type="match status" value="1"/>
</dbReference>
<dbReference type="NCBIfam" id="NF002739">
    <property type="entry name" value="PRK02714.1"/>
    <property type="match status" value="1"/>
</dbReference>
<feature type="active site" description="Proton acceptor" evidence="4">
    <location>
        <position position="248"/>
    </location>
</feature>
<dbReference type="SUPFAM" id="SSF51604">
    <property type="entry name" value="Enolase C-terminal domain-like"/>
    <property type="match status" value="1"/>
</dbReference>
<dbReference type="SMART" id="SM00922">
    <property type="entry name" value="MR_MLE"/>
    <property type="match status" value="1"/>
</dbReference>
<evidence type="ECO:0000256" key="3">
    <source>
        <dbReference type="ARBA" id="ARBA00023239"/>
    </source>
</evidence>
<gene>
    <name evidence="4" type="primary">menC</name>
    <name evidence="7" type="ORF">D5R40_02025</name>
</gene>
<dbReference type="PANTHER" id="PTHR48073:SF2">
    <property type="entry name" value="O-SUCCINYLBENZOATE SYNTHASE"/>
    <property type="match status" value="1"/>
</dbReference>
<evidence type="ECO:0000259" key="6">
    <source>
        <dbReference type="SMART" id="SM00922"/>
    </source>
</evidence>
<dbReference type="EMBL" id="RCBY01000006">
    <property type="protein sequence ID" value="RQH55464.1"/>
    <property type="molecule type" value="Genomic_DNA"/>
</dbReference>
<evidence type="ECO:0000313" key="8">
    <source>
        <dbReference type="Proteomes" id="UP000269154"/>
    </source>
</evidence>
<dbReference type="Proteomes" id="UP000269154">
    <property type="component" value="Unassembled WGS sequence"/>
</dbReference>
<dbReference type="SUPFAM" id="SSF54826">
    <property type="entry name" value="Enolase N-terminal domain-like"/>
    <property type="match status" value="1"/>
</dbReference>
<evidence type="ECO:0000256" key="2">
    <source>
        <dbReference type="ARBA" id="ARBA00022842"/>
    </source>
</evidence>
<dbReference type="InterPro" id="IPR029017">
    <property type="entry name" value="Enolase-like_N"/>
</dbReference>
<dbReference type="InterPro" id="IPR013342">
    <property type="entry name" value="Mandelate_racemase_C"/>
</dbReference>
<feature type="binding site" evidence="4">
    <location>
        <position position="224"/>
    </location>
    <ligand>
        <name>Mg(2+)</name>
        <dbReference type="ChEBI" id="CHEBI:18420"/>
    </ligand>
</feature>
<evidence type="ECO:0000256" key="4">
    <source>
        <dbReference type="HAMAP-Rule" id="MF_00470"/>
    </source>
</evidence>
<comment type="pathway">
    <text evidence="4">Cofactor biosynthesis; phylloquinone biosynthesis.</text>
</comment>
<dbReference type="InterPro" id="IPR010196">
    <property type="entry name" value="OSB_synthase_MenC1"/>
</dbReference>
<dbReference type="Gene3D" id="3.30.390.10">
    <property type="entry name" value="Enolase-like, N-terminal domain"/>
    <property type="match status" value="1"/>
</dbReference>
<dbReference type="Gene3D" id="3.20.20.120">
    <property type="entry name" value="Enolase-like C-terminal domain"/>
    <property type="match status" value="1"/>
</dbReference>
<dbReference type="UniPathway" id="UPA00995"/>
<keyword evidence="2 4" id="KW-0460">Magnesium</keyword>
<name>A0A3N6NTV2_9CYAN</name>
<comment type="pathway">
    <text evidence="4">Quinol/quinone metabolism; 1,4-dihydroxy-2-naphthoate biosynthesis; 1,4-dihydroxy-2-naphthoate from chorismate: step 4/7.</text>
</comment>
<comment type="function">
    <text evidence="4">Converts 2-succinyl-6-hydroxy-2,4-cyclohexadiene-1-carboxylate (SHCHC) to 2-succinylbenzoate (OSB).</text>
</comment>
<dbReference type="PANTHER" id="PTHR48073">
    <property type="entry name" value="O-SUCCINYLBENZOATE SYNTHASE-RELATED"/>
    <property type="match status" value="1"/>
</dbReference>
<feature type="active site" description="Proton donor" evidence="4">
    <location>
        <position position="143"/>
    </location>
</feature>
<reference evidence="7 8" key="1">
    <citation type="journal article" date="2018" name="ACS Chem. Biol.">
        <title>Ketoreductase domain dysfunction expands chemodiversity: malyngamide biosynthesis in the cyanobacterium Okeania hirsuta.</title>
        <authorList>
            <person name="Moss N.A."/>
            <person name="Leao T."/>
            <person name="Rankin M."/>
            <person name="McCullough T.M."/>
            <person name="Qu P."/>
            <person name="Korobeynikov A."/>
            <person name="Smith J.L."/>
            <person name="Gerwick L."/>
            <person name="Gerwick W.H."/>
        </authorList>
    </citation>
    <scope>NUCLEOTIDE SEQUENCE [LARGE SCALE GENOMIC DNA]</scope>
    <source>
        <strain evidence="7 8">PAB10Feb10-1</strain>
    </source>
</reference>
<dbReference type="GO" id="GO:0042372">
    <property type="term" value="P:phylloquinone biosynthetic process"/>
    <property type="evidence" value="ECO:0007669"/>
    <property type="project" value="UniProtKB-UniRule"/>
</dbReference>
<dbReference type="SFLD" id="SFLDS00001">
    <property type="entry name" value="Enolase"/>
    <property type="match status" value="1"/>
</dbReference>
<comment type="similarity">
    <text evidence="4">Belongs to the mandelate racemase/muconate lactonizing enzyme family. MenC type 1 subfamily.</text>
</comment>
<dbReference type="GO" id="GO:0009234">
    <property type="term" value="P:menaquinone biosynthetic process"/>
    <property type="evidence" value="ECO:0007669"/>
    <property type="project" value="UniProtKB-UniRule"/>
</dbReference>
<dbReference type="SFLD" id="SFLDF00009">
    <property type="entry name" value="o-succinylbenzoate_synthase"/>
    <property type="match status" value="1"/>
</dbReference>
<dbReference type="UniPathway" id="UPA01057">
    <property type="reaction ID" value="UER00165"/>
</dbReference>
<keyword evidence="8" id="KW-1185">Reference proteome</keyword>
<dbReference type="Pfam" id="PF21508">
    <property type="entry name" value="MenC_N"/>
    <property type="match status" value="1"/>
</dbReference>
<feature type="domain" description="Mandelate racemase/muconate lactonizing enzyme C-terminal" evidence="6">
    <location>
        <begin position="126"/>
        <end position="220"/>
    </location>
</feature>
<protein>
    <recommendedName>
        <fullName evidence="4 5">o-succinylbenzoate synthase</fullName>
        <shortName evidence="4">OSB synthase</shortName>
        <shortName evidence="4">OSBS</shortName>
        <ecNumber evidence="4 5">4.2.1.113</ecNumber>
    </recommendedName>
    <alternativeName>
        <fullName evidence="4">4-(2'-carboxyphenyl)-4-oxybutyric acid synthase</fullName>
    </alternativeName>
    <alternativeName>
        <fullName evidence="4">o-succinylbenzoic acid synthase</fullName>
    </alternativeName>
</protein>
<evidence type="ECO:0000256" key="1">
    <source>
        <dbReference type="ARBA" id="ARBA00022723"/>
    </source>
</evidence>
<dbReference type="InterPro" id="IPR036849">
    <property type="entry name" value="Enolase-like_C_sf"/>
</dbReference>
<evidence type="ECO:0000313" key="7">
    <source>
        <dbReference type="EMBL" id="RQH55464.1"/>
    </source>
</evidence>
<organism evidence="7 8">
    <name type="scientific">Okeania hirsuta</name>
    <dbReference type="NCBI Taxonomy" id="1458930"/>
    <lineage>
        <taxon>Bacteria</taxon>
        <taxon>Bacillati</taxon>
        <taxon>Cyanobacteriota</taxon>
        <taxon>Cyanophyceae</taxon>
        <taxon>Oscillatoriophycideae</taxon>
        <taxon>Oscillatoriales</taxon>
        <taxon>Microcoleaceae</taxon>
        <taxon>Okeania</taxon>
    </lineage>
</organism>
<dbReference type="Pfam" id="PF13378">
    <property type="entry name" value="MR_MLE_C"/>
    <property type="match status" value="1"/>
</dbReference>
<evidence type="ECO:0000256" key="5">
    <source>
        <dbReference type="NCBIfam" id="TIGR01927"/>
    </source>
</evidence>
<sequence length="320" mass="37199">MHYQLKFFLYKRNFKQPLKTSHGIWNIREGIILQLTSKTGKIGLGEIAPLSWFCSETLSEALDFCHHLPTEITVETILSIPENLPACKFGFESAWENLREREIDKKEELKNSNFYSALLPEGEPAIEIWKPLWQEGYRTFKWKIGVNKIQTEIQIFQQLVKALPTEANLRLDANAGLTFEEAKQWLEICENLNLIEFIEQPLSVDKFEEMLKLSHQHLTPIALDESVANFSKMQQYYQQGWRGIFSIKPAIFGSPSQLRNFCQNHIIDVVFSSVFETKIGRKSALQLATELQPNILKSRAFGFGITHWFDEQEEIWQDNL</sequence>
<comment type="caution">
    <text evidence="7">The sequence shown here is derived from an EMBL/GenBank/DDBJ whole genome shotgun (WGS) entry which is preliminary data.</text>
</comment>
<keyword evidence="3 4" id="KW-0456">Lyase</keyword>
<keyword evidence="1 4" id="KW-0479">Metal-binding</keyword>
<dbReference type="CDD" id="cd03320">
    <property type="entry name" value="OSBS"/>
    <property type="match status" value="1"/>
</dbReference>
<dbReference type="GO" id="GO:0000287">
    <property type="term" value="F:magnesium ion binding"/>
    <property type="evidence" value="ECO:0007669"/>
    <property type="project" value="UniProtKB-UniRule"/>
</dbReference>
<dbReference type="RefSeq" id="WP_124143991.1">
    <property type="nucleotide sequence ID" value="NZ_CAWOKI010000379.1"/>
</dbReference>
<dbReference type="InterPro" id="IPR041338">
    <property type="entry name" value="OSBS_N"/>
</dbReference>
<dbReference type="OrthoDB" id="9802699at2"/>
<dbReference type="InterPro" id="IPR029065">
    <property type="entry name" value="Enolase_C-like"/>
</dbReference>
<accession>A0A3N6NTV2</accession>
<dbReference type="NCBIfam" id="TIGR01927">
    <property type="entry name" value="menC_gam_Gplu"/>
    <property type="match status" value="1"/>
</dbReference>